<dbReference type="PANTHER" id="PTHR38032">
    <property type="entry name" value="POLYMERASE-RELATED"/>
    <property type="match status" value="1"/>
</dbReference>
<dbReference type="PANTHER" id="PTHR38032:SF1">
    <property type="entry name" value="RNA-BINDING PROTEIN KHPB N-TERMINAL DOMAIN-CONTAINING PROTEIN"/>
    <property type="match status" value="1"/>
</dbReference>
<keyword evidence="3" id="KW-1185">Reference proteome</keyword>
<dbReference type="EMBL" id="FOXW01000005">
    <property type="protein sequence ID" value="SFQ35594.1"/>
    <property type="molecule type" value="Genomic_DNA"/>
</dbReference>
<dbReference type="RefSeq" id="WP_092480662.1">
    <property type="nucleotide sequence ID" value="NZ_FOXW01000005.1"/>
</dbReference>
<dbReference type="InterPro" id="IPR046865">
    <property type="entry name" value="FapA_b_solenoid"/>
</dbReference>
<evidence type="ECO:0000259" key="1">
    <source>
        <dbReference type="Pfam" id="PF20250"/>
    </source>
</evidence>
<accession>A0A1I5XUJ6</accession>
<dbReference type="Proteomes" id="UP000199136">
    <property type="component" value="Unassembled WGS sequence"/>
</dbReference>
<dbReference type="STRING" id="82801.SAMN04488506_1637"/>
<dbReference type="AlphaFoldDB" id="A0A1I5XUJ6"/>
<name>A0A1I5XUJ6_9LACT</name>
<dbReference type="InterPro" id="IPR046866">
    <property type="entry name" value="FapA_N"/>
</dbReference>
<sequence length="611" mass="68067">MPENQRKIDEMKENTSFYKSYMKRKNSFLSGKAWMMNEKIGVKDAPDVVPKIHIDENREDIVVIKNGERVKDPYFELTEKDHLQIEIKPSIIPPKCDVTTDRHQLTAFIEVEPGYKIVPKIKNFFPTHEAVLKVEEYKMIDQKIGMVEVKKKLNKAGIVYGINEAALREVTQSNTHQIIEVATGSPAKEGKDGYLEAKVDSAVKKVLHKDEKGNIDFRENQQIPTVEVGEILAIIHPPIEGEVGRSVTNELIYPKPVTAITFQPGQGIGLEENHIIASKIGRPFIHQKNQVVKASIIPKFIQKENVAIATGNIHFYGDVEVFGAVEENMVIDAGNDLVLHSSVNSSTITATHSIVCKGHISNSVFSAGERNELLTRLSQLNSELLKQLEQIYTALEQITQSYAYKQSSVRQSQRSLLNKLVQKRFQPFLNQIKEYTQIVAQNKTFLSQEWIDGATKIQELFIQQAHLEISVDQLKELAQLLTDAQATTFSNSTEPTSISADSAVNSTLKCNGNIDIMGHGCLNTRIVSKGQVKIAGCIRGGKVFAQEGMIIKEAGSIGAIKTILAVPEDKSIQIEKAYEGTELKIGSVRLVLNTVHQKVLAHLSDGMIKLN</sequence>
<gene>
    <name evidence="2" type="ORF">SAMN04488506_1637</name>
</gene>
<evidence type="ECO:0000313" key="2">
    <source>
        <dbReference type="EMBL" id="SFQ35594.1"/>
    </source>
</evidence>
<reference evidence="2 3" key="1">
    <citation type="submission" date="2016-10" db="EMBL/GenBank/DDBJ databases">
        <authorList>
            <person name="de Groot N.N."/>
        </authorList>
    </citation>
    <scope>NUCLEOTIDE SEQUENCE [LARGE SCALE GENOMIC DNA]</scope>
    <source>
        <strain evidence="2 3">DSM 20581</strain>
    </source>
</reference>
<protein>
    <recommendedName>
        <fullName evidence="1">Flagellar Assembly Protein A N-terminal region domain-containing protein</fullName>
    </recommendedName>
</protein>
<dbReference type="InterPro" id="IPR005646">
    <property type="entry name" value="FapA"/>
</dbReference>
<dbReference type="Pfam" id="PF03961">
    <property type="entry name" value="FapA"/>
    <property type="match status" value="1"/>
</dbReference>
<feature type="domain" description="Flagellar Assembly Protein A N-terminal region" evidence="1">
    <location>
        <begin position="141"/>
        <end position="286"/>
    </location>
</feature>
<proteinExistence type="predicted"/>
<organism evidence="2 3">
    <name type="scientific">Desemzia incerta</name>
    <dbReference type="NCBI Taxonomy" id="82801"/>
    <lineage>
        <taxon>Bacteria</taxon>
        <taxon>Bacillati</taxon>
        <taxon>Bacillota</taxon>
        <taxon>Bacilli</taxon>
        <taxon>Lactobacillales</taxon>
        <taxon>Carnobacteriaceae</taxon>
        <taxon>Desemzia</taxon>
    </lineage>
</organism>
<dbReference type="OrthoDB" id="1279at2"/>
<evidence type="ECO:0000313" key="3">
    <source>
        <dbReference type="Proteomes" id="UP000199136"/>
    </source>
</evidence>
<dbReference type="Pfam" id="PF20250">
    <property type="entry name" value="FapA_N"/>
    <property type="match status" value="1"/>
</dbReference>